<dbReference type="Pfam" id="PF04028">
    <property type="entry name" value="DUF374"/>
    <property type="match status" value="1"/>
</dbReference>
<protein>
    <recommendedName>
        <fullName evidence="2">DUF374 domain-containing protein</fullName>
    </recommendedName>
</protein>
<keyword evidence="4" id="KW-1185">Reference proteome</keyword>
<dbReference type="EMBL" id="AP024086">
    <property type="protein sequence ID" value="BCL60152.1"/>
    <property type="molecule type" value="Genomic_DNA"/>
</dbReference>
<keyword evidence="1" id="KW-0472">Membrane</keyword>
<dbReference type="RefSeq" id="WP_228856316.1">
    <property type="nucleotide sequence ID" value="NZ_AP024086.1"/>
</dbReference>
<name>A0A8D5FUK2_9BACT</name>
<dbReference type="AlphaFoldDB" id="A0A8D5FUK2"/>
<dbReference type="Proteomes" id="UP000826725">
    <property type="component" value="Chromosome"/>
</dbReference>
<sequence length="223" mass="25298">MKSGLARKISLAVIPFCVAWLMRMWFFTCRVKVYNPEHFKEVGEGKKIIIASFWHYTIIYVFYFLRKYRATVMVSASDDGDYIAALARNFGFSTARGSSNRKGVAALKKLLGIIRSGENCAMVADGSQGPPRIAQAGAILLASRTGVPLVPMTWAASSYFTIHSWDKTAIPRPFSRIDYYFGELLYVPAGIRGDEIERYRRLLEERLNTLYEKAWTGFGRVEH</sequence>
<feature type="transmembrane region" description="Helical" evidence="1">
    <location>
        <begin position="48"/>
        <end position="65"/>
    </location>
</feature>
<dbReference type="CDD" id="cd07983">
    <property type="entry name" value="LPLAT_DUF374-like"/>
    <property type="match status" value="1"/>
</dbReference>
<gene>
    <name evidence="3" type="ORF">DGMP_08450</name>
</gene>
<feature type="transmembrane region" description="Helical" evidence="1">
    <location>
        <begin position="9"/>
        <end position="28"/>
    </location>
</feature>
<feature type="domain" description="DUF374" evidence="2">
    <location>
        <begin position="63"/>
        <end position="130"/>
    </location>
</feature>
<keyword evidence="1" id="KW-0812">Transmembrane</keyword>
<reference evidence="3" key="1">
    <citation type="submission" date="2020-09" db="EMBL/GenBank/DDBJ databases">
        <title>Desulfogranum mesoprofundum gen. nov., sp. nov., a novel mesophilic, sulfate-reducing chemolithoautotroph isolated from a deep-sea hydrothermal vent chimney in the Suiyo Seamount.</title>
        <authorList>
            <person name="Hashimoto Y."/>
            <person name="Nakagawa S."/>
        </authorList>
    </citation>
    <scope>NUCLEOTIDE SEQUENCE</scope>
    <source>
        <strain evidence="3">KT2</strain>
    </source>
</reference>
<evidence type="ECO:0000313" key="4">
    <source>
        <dbReference type="Proteomes" id="UP000826725"/>
    </source>
</evidence>
<accession>A0A8D5FUK2</accession>
<organism evidence="3 4">
    <name type="scientific">Desulfomarina profundi</name>
    <dbReference type="NCBI Taxonomy" id="2772557"/>
    <lineage>
        <taxon>Bacteria</taxon>
        <taxon>Pseudomonadati</taxon>
        <taxon>Thermodesulfobacteriota</taxon>
        <taxon>Desulfobulbia</taxon>
        <taxon>Desulfobulbales</taxon>
        <taxon>Desulfobulbaceae</taxon>
        <taxon>Desulfomarina</taxon>
    </lineage>
</organism>
<evidence type="ECO:0000256" key="1">
    <source>
        <dbReference type="SAM" id="Phobius"/>
    </source>
</evidence>
<keyword evidence="1" id="KW-1133">Transmembrane helix</keyword>
<dbReference type="KEGG" id="dbk:DGMP_08450"/>
<dbReference type="InterPro" id="IPR007172">
    <property type="entry name" value="DUF374"/>
</dbReference>
<evidence type="ECO:0000313" key="3">
    <source>
        <dbReference type="EMBL" id="BCL60152.1"/>
    </source>
</evidence>
<evidence type="ECO:0000259" key="2">
    <source>
        <dbReference type="Pfam" id="PF04028"/>
    </source>
</evidence>
<proteinExistence type="predicted"/>